<feature type="transmembrane region" description="Helical" evidence="4">
    <location>
        <begin position="331"/>
        <end position="352"/>
    </location>
</feature>
<dbReference type="InterPro" id="IPR036259">
    <property type="entry name" value="MFS_trans_sf"/>
</dbReference>
<dbReference type="SUPFAM" id="SSF103473">
    <property type="entry name" value="MFS general substrate transporter"/>
    <property type="match status" value="1"/>
</dbReference>
<evidence type="ECO:0000256" key="1">
    <source>
        <dbReference type="ARBA" id="ARBA00022692"/>
    </source>
</evidence>
<dbReference type="Pfam" id="PF07690">
    <property type="entry name" value="MFS_1"/>
    <property type="match status" value="1"/>
</dbReference>
<evidence type="ECO:0000256" key="2">
    <source>
        <dbReference type="ARBA" id="ARBA00022989"/>
    </source>
</evidence>
<dbReference type="InterPro" id="IPR011701">
    <property type="entry name" value="MFS"/>
</dbReference>
<accession>A0A3M8T066</accession>
<dbReference type="AlphaFoldDB" id="A0A3M8T066"/>
<gene>
    <name evidence="5" type="ORF">EFK07_21775</name>
</gene>
<dbReference type="CDD" id="cd17339">
    <property type="entry name" value="MFS_NIMT_CynX_like"/>
    <property type="match status" value="1"/>
</dbReference>
<feature type="transmembrane region" description="Helical" evidence="4">
    <location>
        <begin position="277"/>
        <end position="297"/>
    </location>
</feature>
<dbReference type="Gene3D" id="1.20.1250.20">
    <property type="entry name" value="MFS general substrate transporter like domains"/>
    <property type="match status" value="1"/>
</dbReference>
<feature type="transmembrane region" description="Helical" evidence="4">
    <location>
        <begin position="109"/>
        <end position="127"/>
    </location>
</feature>
<dbReference type="PANTHER" id="PTHR23523">
    <property type="match status" value="1"/>
</dbReference>
<feature type="transmembrane region" description="Helical" evidence="4">
    <location>
        <begin position="304"/>
        <end position="325"/>
    </location>
</feature>
<feature type="transmembrane region" description="Helical" evidence="4">
    <location>
        <begin position="238"/>
        <end position="257"/>
    </location>
</feature>
<dbReference type="InterPro" id="IPR052524">
    <property type="entry name" value="MFS_Cyanate_Porter"/>
</dbReference>
<reference evidence="5 6" key="1">
    <citation type="submission" date="2018-10" db="EMBL/GenBank/DDBJ databases">
        <title>An outbreak of IMP-63 producing strain in France.</title>
        <authorList>
            <person name="Bour M."/>
            <person name="Liapis E."/>
            <person name="Plesiat P."/>
        </authorList>
    </citation>
    <scope>NUCLEOTIDE SEQUENCE [LARGE SCALE GENOMIC DNA]</scope>
    <source>
        <strain evidence="5 6">12917</strain>
    </source>
</reference>
<sequence length="393" mass="41209">MADSITRNTPPSERDLDELLIDAEADDEQVQQQPVQIQRPWLLLLGLVLVALNLRPALSSMAPVLGQVSEGLGLNASQAGLLTTLPVLCLGLFAPLAPGLARRFGSERVILGILATLALGIVVRSSLGATGVFLGSLMAGASIGIIGVLLPGIVKRDFPQHAGTLTGVYTMALCLGAAMAAGATVPLAQHFDGSWALGLGFWMLPALLAMLVWLPQARQRHGLHKVAYRVRGLWRDPLAWQVTLYMGLQSSLAYIVFGWLPSILIGRGLSPTEAGLVLSGSVIVQLVSSLTAPWLATRGKDQRLAIVLVMLITLAGLFGCLYAPLSGLWGWAVVLGLGQGGTFALALTLIVLRSKDAHVAANLSSMAQGVGYTLASMGPFAVGLVHDLTGGWA</sequence>
<organism evidence="5 6">
    <name type="scientific">Pseudomonas putida</name>
    <name type="common">Arthrobacter siderocapsulatus</name>
    <dbReference type="NCBI Taxonomy" id="303"/>
    <lineage>
        <taxon>Bacteria</taxon>
        <taxon>Pseudomonadati</taxon>
        <taxon>Pseudomonadota</taxon>
        <taxon>Gammaproteobacteria</taxon>
        <taxon>Pseudomonadales</taxon>
        <taxon>Pseudomonadaceae</taxon>
        <taxon>Pseudomonas</taxon>
    </lineage>
</organism>
<dbReference type="EMBL" id="RJAI01000054">
    <property type="protein sequence ID" value="RNF84904.1"/>
    <property type="molecule type" value="Genomic_DNA"/>
</dbReference>
<dbReference type="GO" id="GO:0016020">
    <property type="term" value="C:membrane"/>
    <property type="evidence" value="ECO:0007669"/>
    <property type="project" value="InterPro"/>
</dbReference>
<dbReference type="PANTHER" id="PTHR23523:SF2">
    <property type="entry name" value="2-NITROIMIDAZOLE TRANSPORTER"/>
    <property type="match status" value="1"/>
</dbReference>
<feature type="transmembrane region" description="Helical" evidence="4">
    <location>
        <begin position="133"/>
        <end position="154"/>
    </location>
</feature>
<evidence type="ECO:0000256" key="4">
    <source>
        <dbReference type="SAM" id="Phobius"/>
    </source>
</evidence>
<keyword evidence="1 4" id="KW-0812">Transmembrane</keyword>
<keyword evidence="3 4" id="KW-0472">Membrane</keyword>
<dbReference type="Proteomes" id="UP000278162">
    <property type="component" value="Unassembled WGS sequence"/>
</dbReference>
<comment type="caution">
    <text evidence="5">The sequence shown here is derived from an EMBL/GenBank/DDBJ whole genome shotgun (WGS) entry which is preliminary data.</text>
</comment>
<feature type="non-terminal residue" evidence="5">
    <location>
        <position position="393"/>
    </location>
</feature>
<dbReference type="NCBIfam" id="TIGR00896">
    <property type="entry name" value="CynX"/>
    <property type="match status" value="1"/>
</dbReference>
<feature type="transmembrane region" description="Helical" evidence="4">
    <location>
        <begin position="41"/>
        <end position="58"/>
    </location>
</feature>
<evidence type="ECO:0000313" key="6">
    <source>
        <dbReference type="Proteomes" id="UP000278162"/>
    </source>
</evidence>
<name>A0A3M8T066_PSEPU</name>
<proteinExistence type="predicted"/>
<feature type="transmembrane region" description="Helical" evidence="4">
    <location>
        <begin position="78"/>
        <end position="97"/>
    </location>
</feature>
<dbReference type="GO" id="GO:0022857">
    <property type="term" value="F:transmembrane transporter activity"/>
    <property type="evidence" value="ECO:0007669"/>
    <property type="project" value="InterPro"/>
</dbReference>
<evidence type="ECO:0000313" key="5">
    <source>
        <dbReference type="EMBL" id="RNF84904.1"/>
    </source>
</evidence>
<evidence type="ECO:0000256" key="3">
    <source>
        <dbReference type="ARBA" id="ARBA00023136"/>
    </source>
</evidence>
<keyword evidence="2 4" id="KW-1133">Transmembrane helix</keyword>
<feature type="transmembrane region" description="Helical" evidence="4">
    <location>
        <begin position="194"/>
        <end position="217"/>
    </location>
</feature>
<protein>
    <submittedName>
        <fullName evidence="5">CynX/NimT family MFS transporter</fullName>
    </submittedName>
</protein>
<dbReference type="InterPro" id="IPR004747">
    <property type="entry name" value="CynX-like"/>
</dbReference>
<feature type="transmembrane region" description="Helical" evidence="4">
    <location>
        <begin position="166"/>
        <end position="188"/>
    </location>
</feature>
<dbReference type="RefSeq" id="WP_123085230.1">
    <property type="nucleotide sequence ID" value="NZ_RJAI01000054.1"/>
</dbReference>